<accession>A0AAD8UFA8</accession>
<feature type="compositionally biased region" description="Polar residues" evidence="1">
    <location>
        <begin position="74"/>
        <end position="84"/>
    </location>
</feature>
<reference evidence="2" key="1">
    <citation type="submission" date="2021-12" db="EMBL/GenBank/DDBJ databases">
        <title>Comparative genomics, transcriptomics and evolutionary studies reveal genomic signatures of adaptation to plant cell wall in hemibiotrophic fungi.</title>
        <authorList>
            <consortium name="DOE Joint Genome Institute"/>
            <person name="Baroncelli R."/>
            <person name="Diaz J.F."/>
            <person name="Benocci T."/>
            <person name="Peng M."/>
            <person name="Battaglia E."/>
            <person name="Haridas S."/>
            <person name="Andreopoulos W."/>
            <person name="Labutti K."/>
            <person name="Pangilinan J."/>
            <person name="Floch G.L."/>
            <person name="Makela M.R."/>
            <person name="Henrissat B."/>
            <person name="Grigoriev I.V."/>
            <person name="Crouch J.A."/>
            <person name="De Vries R.P."/>
            <person name="Sukno S.A."/>
            <person name="Thon M.R."/>
        </authorList>
    </citation>
    <scope>NUCLEOTIDE SEQUENCE</scope>
    <source>
        <strain evidence="2">CBS 112980</strain>
    </source>
</reference>
<gene>
    <name evidence="2" type="ORF">BDZ83DRAFT_635036</name>
</gene>
<dbReference type="Proteomes" id="UP001244207">
    <property type="component" value="Unassembled WGS sequence"/>
</dbReference>
<dbReference type="RefSeq" id="XP_060360471.1">
    <property type="nucleotide sequence ID" value="XM_060509142.1"/>
</dbReference>
<feature type="region of interest" description="Disordered" evidence="1">
    <location>
        <begin position="43"/>
        <end position="128"/>
    </location>
</feature>
<proteinExistence type="predicted"/>
<keyword evidence="3" id="KW-1185">Reference proteome</keyword>
<evidence type="ECO:0000313" key="3">
    <source>
        <dbReference type="Proteomes" id="UP001244207"/>
    </source>
</evidence>
<comment type="caution">
    <text evidence="2">The sequence shown here is derived from an EMBL/GenBank/DDBJ whole genome shotgun (WGS) entry which is preliminary data.</text>
</comment>
<feature type="compositionally biased region" description="Polar residues" evidence="1">
    <location>
        <begin position="43"/>
        <end position="53"/>
    </location>
</feature>
<feature type="compositionally biased region" description="Low complexity" evidence="1">
    <location>
        <begin position="110"/>
        <end position="126"/>
    </location>
</feature>
<evidence type="ECO:0000313" key="2">
    <source>
        <dbReference type="EMBL" id="KAK1716077.1"/>
    </source>
</evidence>
<dbReference type="GeneID" id="85393041"/>
<dbReference type="EMBL" id="JAHMHS010000117">
    <property type="protein sequence ID" value="KAK1716077.1"/>
    <property type="molecule type" value="Genomic_DNA"/>
</dbReference>
<protein>
    <submittedName>
        <fullName evidence="2">Uncharacterized protein</fullName>
    </submittedName>
</protein>
<evidence type="ECO:0000256" key="1">
    <source>
        <dbReference type="SAM" id="MobiDB-lite"/>
    </source>
</evidence>
<sequence>MCRPHQHPARCPKLLCPAPLRHPTSVASVPICSCSDPVWTAPQTDLTQASSSERSPKETHHKRTKPPSLPHTLTICQPLTTRQRGSILRKRPSFSASSRPIPPASWINLPSASSTTPTSCYCSPGSDDSYSTAVVPHLGAS</sequence>
<name>A0AAD8UFA8_GLOAC</name>
<dbReference type="AlphaFoldDB" id="A0AAD8UFA8"/>
<organism evidence="2 3">
    <name type="scientific">Glomerella acutata</name>
    <name type="common">Colletotrichum acutatum</name>
    <dbReference type="NCBI Taxonomy" id="27357"/>
    <lineage>
        <taxon>Eukaryota</taxon>
        <taxon>Fungi</taxon>
        <taxon>Dikarya</taxon>
        <taxon>Ascomycota</taxon>
        <taxon>Pezizomycotina</taxon>
        <taxon>Sordariomycetes</taxon>
        <taxon>Hypocreomycetidae</taxon>
        <taxon>Glomerellales</taxon>
        <taxon>Glomerellaceae</taxon>
        <taxon>Colletotrichum</taxon>
        <taxon>Colletotrichum acutatum species complex</taxon>
    </lineage>
</organism>